<comment type="similarity">
    <text evidence="1 3">Belongs to the short-chain dehydrogenases/reductases (SDR) family.</text>
</comment>
<dbReference type="PRINTS" id="PR00080">
    <property type="entry name" value="SDRFAMILY"/>
</dbReference>
<name>A0A3N2DPZ0_9GAMM</name>
<dbReference type="InterPro" id="IPR051687">
    <property type="entry name" value="Peroxisomal_Beta-Oxidation"/>
</dbReference>
<keyword evidence="5" id="KW-1185">Reference proteome</keyword>
<gene>
    <name evidence="4" type="ORF">EDC56_2343</name>
</gene>
<dbReference type="PRINTS" id="PR00081">
    <property type="entry name" value="GDHRDH"/>
</dbReference>
<dbReference type="PANTHER" id="PTHR45024">
    <property type="entry name" value="DEHYDROGENASES, SHORT CHAIN"/>
    <property type="match status" value="1"/>
</dbReference>
<evidence type="ECO:0000313" key="5">
    <source>
        <dbReference type="Proteomes" id="UP000275394"/>
    </source>
</evidence>
<evidence type="ECO:0000313" key="4">
    <source>
        <dbReference type="EMBL" id="ROS01894.1"/>
    </source>
</evidence>
<dbReference type="AlphaFoldDB" id="A0A3N2DPZ0"/>
<dbReference type="InterPro" id="IPR002347">
    <property type="entry name" value="SDR_fam"/>
</dbReference>
<dbReference type="PROSITE" id="PS00061">
    <property type="entry name" value="ADH_SHORT"/>
    <property type="match status" value="1"/>
</dbReference>
<organism evidence="4 5">
    <name type="scientific">Sinobacterium caligoides</name>
    <dbReference type="NCBI Taxonomy" id="933926"/>
    <lineage>
        <taxon>Bacteria</taxon>
        <taxon>Pseudomonadati</taxon>
        <taxon>Pseudomonadota</taxon>
        <taxon>Gammaproteobacteria</taxon>
        <taxon>Cellvibrionales</taxon>
        <taxon>Spongiibacteraceae</taxon>
        <taxon>Sinobacterium</taxon>
    </lineage>
</organism>
<protein>
    <submittedName>
        <fullName evidence="4">3-oxoacyl-[acyl-carrier protein] reductase</fullName>
    </submittedName>
</protein>
<sequence length="305" mass="32878">MTTKNIEGKVAIVTGAGRGLGREEAIQLARQGARVVISDIDLPDAKEAAFQTLEDIKGFGGEATVVLGDCADSNDAENLMAKTIETFGDLNIMVNNAGFCRDKTIFSMSDDEFDSVVRVHLRGHFVNIRNATAYWRGKAKAEGQVYGRLISTSSEAMLFGSAGQPNYAAAKAGITAMTMGAAQLMAKYGICCNVIMPRGRTAMTDQGVTAEIFKKPEDGFDVFDPANVAPLVGYLASPESQMVMGEVFVVWGTRVNIVQRPSLDVFYDNPEGQQKWTVEGLHSSLGDYFNADHTPVIDGFSVPPQ</sequence>
<dbReference type="InterPro" id="IPR036291">
    <property type="entry name" value="NAD(P)-bd_dom_sf"/>
</dbReference>
<dbReference type="InterPro" id="IPR020904">
    <property type="entry name" value="Sc_DH/Rdtase_CS"/>
</dbReference>
<proteinExistence type="inferred from homology"/>
<evidence type="ECO:0000256" key="2">
    <source>
        <dbReference type="ARBA" id="ARBA00023002"/>
    </source>
</evidence>
<evidence type="ECO:0000256" key="3">
    <source>
        <dbReference type="RuleBase" id="RU000363"/>
    </source>
</evidence>
<dbReference type="Gene3D" id="3.40.50.720">
    <property type="entry name" value="NAD(P)-binding Rossmann-like Domain"/>
    <property type="match status" value="1"/>
</dbReference>
<accession>A0A3N2DPZ0</accession>
<dbReference type="SUPFAM" id="SSF51735">
    <property type="entry name" value="NAD(P)-binding Rossmann-fold domains"/>
    <property type="match status" value="1"/>
</dbReference>
<dbReference type="Pfam" id="PF00106">
    <property type="entry name" value="adh_short"/>
    <property type="match status" value="1"/>
</dbReference>
<dbReference type="OrthoDB" id="9804774at2"/>
<dbReference type="Proteomes" id="UP000275394">
    <property type="component" value="Unassembled WGS sequence"/>
</dbReference>
<reference evidence="4 5" key="1">
    <citation type="submission" date="2018-11" db="EMBL/GenBank/DDBJ databases">
        <title>Genomic Encyclopedia of Type Strains, Phase IV (KMG-IV): sequencing the most valuable type-strain genomes for metagenomic binning, comparative biology and taxonomic classification.</title>
        <authorList>
            <person name="Goeker M."/>
        </authorList>
    </citation>
    <scope>NUCLEOTIDE SEQUENCE [LARGE SCALE GENOMIC DNA]</scope>
    <source>
        <strain evidence="4 5">DSM 100316</strain>
    </source>
</reference>
<evidence type="ECO:0000256" key="1">
    <source>
        <dbReference type="ARBA" id="ARBA00006484"/>
    </source>
</evidence>
<comment type="caution">
    <text evidence="4">The sequence shown here is derived from an EMBL/GenBank/DDBJ whole genome shotgun (WGS) entry which is preliminary data.</text>
</comment>
<dbReference type="EMBL" id="RKHR01000004">
    <property type="protein sequence ID" value="ROS01894.1"/>
    <property type="molecule type" value="Genomic_DNA"/>
</dbReference>
<dbReference type="GO" id="GO:0016491">
    <property type="term" value="F:oxidoreductase activity"/>
    <property type="evidence" value="ECO:0007669"/>
    <property type="project" value="UniProtKB-KW"/>
</dbReference>
<keyword evidence="2" id="KW-0560">Oxidoreductase</keyword>
<dbReference type="PANTHER" id="PTHR45024:SF2">
    <property type="entry name" value="SCP2 DOMAIN-CONTAINING PROTEIN"/>
    <property type="match status" value="1"/>
</dbReference>
<dbReference type="RefSeq" id="WP_123712646.1">
    <property type="nucleotide sequence ID" value="NZ_RKHR01000004.1"/>
</dbReference>